<feature type="compositionally biased region" description="Basic and acidic residues" evidence="1">
    <location>
        <begin position="63"/>
        <end position="73"/>
    </location>
</feature>
<feature type="compositionally biased region" description="Basic residues" evidence="1">
    <location>
        <begin position="37"/>
        <end position="46"/>
    </location>
</feature>
<name>A0A6J4JU88_9PSEU</name>
<sequence length="185" mass="20248">ARASVRRQWHLAPARGGAGRGGRRDRHGRAAQEGPHPHLRGAGRVHARTRALRVRHRRLDRLDPLRRDHDDPVGRLPAHRGARGPVQPHLLPGGRGGRGPLALVRLLGLDAPVARHPDHGRRVRGAGGAGLGPRGRDRAGGSERDRQPGVHRGLPDVVDHHHRRGRRRHLRPGHQPSRCARPGGV</sequence>
<evidence type="ECO:0000313" key="2">
    <source>
        <dbReference type="EMBL" id="CAA9287441.1"/>
    </source>
</evidence>
<evidence type="ECO:0000256" key="1">
    <source>
        <dbReference type="SAM" id="MobiDB-lite"/>
    </source>
</evidence>
<gene>
    <name evidence="2" type="ORF">AVDCRST_MAG54-4157</name>
</gene>
<feature type="region of interest" description="Disordered" evidence="1">
    <location>
        <begin position="1"/>
        <end position="46"/>
    </location>
</feature>
<feature type="compositionally biased region" description="Basic residues" evidence="1">
    <location>
        <begin position="160"/>
        <end position="172"/>
    </location>
</feature>
<feature type="compositionally biased region" description="Basic and acidic residues" evidence="1">
    <location>
        <begin position="134"/>
        <end position="159"/>
    </location>
</feature>
<proteinExistence type="predicted"/>
<reference evidence="2" key="1">
    <citation type="submission" date="2020-02" db="EMBL/GenBank/DDBJ databases">
        <authorList>
            <person name="Meier V. D."/>
        </authorList>
    </citation>
    <scope>NUCLEOTIDE SEQUENCE</scope>
    <source>
        <strain evidence="2">AVDCRST_MAG54</strain>
    </source>
</reference>
<feature type="region of interest" description="Disordered" evidence="1">
    <location>
        <begin position="63"/>
        <end position="95"/>
    </location>
</feature>
<dbReference type="AlphaFoldDB" id="A0A6J4JU88"/>
<protein>
    <submittedName>
        <fullName evidence="2">Uncharacterized protein</fullName>
    </submittedName>
</protein>
<organism evidence="2">
    <name type="scientific">uncultured Actinomycetospora sp</name>
    <dbReference type="NCBI Taxonomy" id="1135996"/>
    <lineage>
        <taxon>Bacteria</taxon>
        <taxon>Bacillati</taxon>
        <taxon>Actinomycetota</taxon>
        <taxon>Actinomycetes</taxon>
        <taxon>Pseudonocardiales</taxon>
        <taxon>Pseudonocardiaceae</taxon>
        <taxon>Actinomycetospora</taxon>
        <taxon>environmental samples</taxon>
    </lineage>
</organism>
<dbReference type="EMBL" id="CADCTH010000523">
    <property type="protein sequence ID" value="CAA9287441.1"/>
    <property type="molecule type" value="Genomic_DNA"/>
</dbReference>
<accession>A0A6J4JU88</accession>
<feature type="region of interest" description="Disordered" evidence="1">
    <location>
        <begin position="114"/>
        <end position="185"/>
    </location>
</feature>
<feature type="non-terminal residue" evidence="2">
    <location>
        <position position="185"/>
    </location>
</feature>
<feature type="non-terminal residue" evidence="2">
    <location>
        <position position="1"/>
    </location>
</feature>